<keyword evidence="2" id="KW-1185">Reference proteome</keyword>
<reference evidence="1 2" key="1">
    <citation type="submission" date="2012-09" db="EMBL/GenBank/DDBJ databases">
        <title>The Genome Sequence of Alloiococcus otitis ATCC 51267.</title>
        <authorList>
            <consortium name="The Broad Institute Genome Sequencing Platform"/>
            <person name="Earl A."/>
            <person name="Ward D."/>
            <person name="Feldgarden M."/>
            <person name="Gevers D."/>
            <person name="Huys G."/>
            <person name="Walker B."/>
            <person name="Young S.K."/>
            <person name="Zeng Q."/>
            <person name="Gargeya S."/>
            <person name="Fitzgerald M."/>
            <person name="Haas B."/>
            <person name="Abouelleil A."/>
            <person name="Alvarado L."/>
            <person name="Arachchi H.M."/>
            <person name="Berlin A.M."/>
            <person name="Chapman S.B."/>
            <person name="Goldberg J."/>
            <person name="Griggs A."/>
            <person name="Gujja S."/>
            <person name="Hansen M."/>
            <person name="Howarth C."/>
            <person name="Imamovic A."/>
            <person name="Larimer J."/>
            <person name="McCowen C."/>
            <person name="Montmayeur A."/>
            <person name="Murphy C."/>
            <person name="Neiman D."/>
            <person name="Pearson M."/>
            <person name="Priest M."/>
            <person name="Roberts A."/>
            <person name="Saif S."/>
            <person name="Shea T."/>
            <person name="Sisk P."/>
            <person name="Sykes S."/>
            <person name="Wortman J."/>
            <person name="Nusbaum C."/>
            <person name="Birren B."/>
        </authorList>
    </citation>
    <scope>NUCLEOTIDE SEQUENCE [LARGE SCALE GENOMIC DNA]</scope>
    <source>
        <strain evidence="1 2">ATCC 51267</strain>
    </source>
</reference>
<feature type="non-terminal residue" evidence="1">
    <location>
        <position position="441"/>
    </location>
</feature>
<dbReference type="InterPro" id="IPR047654">
    <property type="entry name" value="IS1634_transpos"/>
</dbReference>
<evidence type="ECO:0008006" key="3">
    <source>
        <dbReference type="Google" id="ProtNLM"/>
    </source>
</evidence>
<name>K9E8C6_9LACT</name>
<dbReference type="HOGENOM" id="CLU_022426_4_0_9"/>
<dbReference type="NCBIfam" id="NF033559">
    <property type="entry name" value="transpos_IS1634"/>
    <property type="match status" value="1"/>
</dbReference>
<dbReference type="EMBL" id="AGXA01000032">
    <property type="protein sequence ID" value="EKU92893.1"/>
    <property type="molecule type" value="Genomic_DNA"/>
</dbReference>
<dbReference type="AlphaFoldDB" id="K9E8C6"/>
<evidence type="ECO:0000313" key="2">
    <source>
        <dbReference type="Proteomes" id="UP000009875"/>
    </source>
</evidence>
<proteinExistence type="predicted"/>
<protein>
    <recommendedName>
        <fullName evidence="3">Transposase IS4-like domain-containing protein</fullName>
    </recommendedName>
</protein>
<dbReference type="eggNOG" id="COG5421">
    <property type="taxonomic scope" value="Bacteria"/>
</dbReference>
<gene>
    <name evidence="1" type="ORF">HMPREF9698_01564</name>
</gene>
<organism evidence="1 2">
    <name type="scientific">Alloiococcus otitis ATCC 51267</name>
    <dbReference type="NCBI Taxonomy" id="883081"/>
    <lineage>
        <taxon>Bacteria</taxon>
        <taxon>Bacillati</taxon>
        <taxon>Bacillota</taxon>
        <taxon>Bacilli</taxon>
        <taxon>Lactobacillales</taxon>
        <taxon>Carnobacteriaceae</taxon>
        <taxon>Alloiococcus</taxon>
    </lineage>
</organism>
<dbReference type="RefSeq" id="WP_003779130.1">
    <property type="nucleotide sequence ID" value="NZ_JH992962.1"/>
</dbReference>
<accession>K9E8C6</accession>
<dbReference type="Proteomes" id="UP000009875">
    <property type="component" value="Unassembled WGS sequence"/>
</dbReference>
<sequence>MRIKKSRSKNSVSYAVIKDITRNGKRTTKIVETLGNYEEIKQKHPEMDPEEWAKQRAAELTAQEKQKKQKIAIHYDPTKKIRKDKQQLFNVGYLFLQSILAQLKLPTMTNKIAKQHQFKYPLDQILSCLIYNRILSPASKKSAFEFAQTLLEPPHFQLQDIYRSLDVLAEHTHDIQEHFYRLSQKVANRETAVLYYDCTNFFFEIEEAEGLKQYGRSKENRPNPIVQMGLFMDGSGIPLAFNITSGNTNEQTTLKPLEKRILKDFHLSKFVVCTDAGLSSTANRKYNTLGERAFITTQSVKKTKKHLKEWLLDKSGWRLSHDKQSYNIDDIDETAHFSDIFYKERWIHEDGLEQRFIVSYSPKYRQYQAAVRQGQIDRALKKVQEPSRLHQKGANDVNRFIKSTHVTQDGEIAQQAEHTIDQDRIEEEAQYDGFYAVCTNL</sequence>
<comment type="caution">
    <text evidence="1">The sequence shown here is derived from an EMBL/GenBank/DDBJ whole genome shotgun (WGS) entry which is preliminary data.</text>
</comment>
<evidence type="ECO:0000313" key="1">
    <source>
        <dbReference type="EMBL" id="EKU92893.1"/>
    </source>
</evidence>